<dbReference type="PANTHER" id="PTHR37984">
    <property type="entry name" value="PROTEIN CBG26694"/>
    <property type="match status" value="1"/>
</dbReference>
<dbReference type="EMBL" id="BSXT01002568">
    <property type="protein sequence ID" value="GMF49690.1"/>
    <property type="molecule type" value="Genomic_DNA"/>
</dbReference>
<keyword evidence="3" id="KW-1185">Reference proteome</keyword>
<reference evidence="2" key="1">
    <citation type="submission" date="2023-04" db="EMBL/GenBank/DDBJ databases">
        <title>Phytophthora fragariaefolia NBRC 109709.</title>
        <authorList>
            <person name="Ichikawa N."/>
            <person name="Sato H."/>
            <person name="Tonouchi N."/>
        </authorList>
    </citation>
    <scope>NUCLEOTIDE SEQUENCE</scope>
    <source>
        <strain evidence="2">NBRC 109709</strain>
    </source>
</reference>
<dbReference type="PANTHER" id="PTHR37984:SF5">
    <property type="entry name" value="PROTEIN NYNRIN-LIKE"/>
    <property type="match status" value="1"/>
</dbReference>
<evidence type="ECO:0000313" key="3">
    <source>
        <dbReference type="Proteomes" id="UP001165121"/>
    </source>
</evidence>
<dbReference type="Gene3D" id="3.30.70.270">
    <property type="match status" value="2"/>
</dbReference>
<dbReference type="AlphaFoldDB" id="A0A9W6XXY0"/>
<evidence type="ECO:0000313" key="2">
    <source>
        <dbReference type="EMBL" id="GMF49690.1"/>
    </source>
</evidence>
<dbReference type="InterPro" id="IPR050951">
    <property type="entry name" value="Retrovirus_Pol_polyprotein"/>
</dbReference>
<evidence type="ECO:0000256" key="1">
    <source>
        <dbReference type="SAM" id="MobiDB-lite"/>
    </source>
</evidence>
<accession>A0A9W6XXY0</accession>
<sequence length="264" mass="29212">MKPTGGPKPMDLSSATAAGSQQPKTLRQPAGAEPPAGDAVERVDIGHAVSKAAAPSESHSQCKKKDDKPNLVILKVTLKRESSLRALVDCGASNNFVRLQSLTRLEFEEVELPRSLLEVRLATGVVVRTEKRVLFRPMRHFVQTYFDDIFVRSRASEGKTAVEAHLGHLREVILCMRENHIYANINKCIFGAEAILFLGCFLGKDGVRADPEKVCAIAQWLVPVSQKVLRKWLGLANDLHEYSANYADMARPLTNLLKKDAVWS</sequence>
<protein>
    <submittedName>
        <fullName evidence="2">Unnamed protein product</fullName>
    </submittedName>
</protein>
<feature type="region of interest" description="Disordered" evidence="1">
    <location>
        <begin position="1"/>
        <end position="65"/>
    </location>
</feature>
<dbReference type="Proteomes" id="UP001165121">
    <property type="component" value="Unassembled WGS sequence"/>
</dbReference>
<feature type="compositionally biased region" description="Polar residues" evidence="1">
    <location>
        <begin position="13"/>
        <end position="25"/>
    </location>
</feature>
<gene>
    <name evidence="2" type="ORF">Pfra01_001967800</name>
</gene>
<dbReference type="OrthoDB" id="126394at2759"/>
<dbReference type="SUPFAM" id="SSF56672">
    <property type="entry name" value="DNA/RNA polymerases"/>
    <property type="match status" value="1"/>
</dbReference>
<name>A0A9W6XXY0_9STRA</name>
<organism evidence="2 3">
    <name type="scientific">Phytophthora fragariaefolia</name>
    <dbReference type="NCBI Taxonomy" id="1490495"/>
    <lineage>
        <taxon>Eukaryota</taxon>
        <taxon>Sar</taxon>
        <taxon>Stramenopiles</taxon>
        <taxon>Oomycota</taxon>
        <taxon>Peronosporomycetes</taxon>
        <taxon>Peronosporales</taxon>
        <taxon>Peronosporaceae</taxon>
        <taxon>Phytophthora</taxon>
    </lineage>
</organism>
<dbReference type="InterPro" id="IPR043502">
    <property type="entry name" value="DNA/RNA_pol_sf"/>
</dbReference>
<proteinExistence type="predicted"/>
<dbReference type="InterPro" id="IPR043128">
    <property type="entry name" value="Rev_trsase/Diguanyl_cyclase"/>
</dbReference>
<comment type="caution">
    <text evidence="2">The sequence shown here is derived from an EMBL/GenBank/DDBJ whole genome shotgun (WGS) entry which is preliminary data.</text>
</comment>